<dbReference type="InterPro" id="IPR050177">
    <property type="entry name" value="Lipid_A_modif_metabolic_enz"/>
</dbReference>
<dbReference type="InterPro" id="IPR001509">
    <property type="entry name" value="Epimerase_deHydtase"/>
</dbReference>
<dbReference type="AlphaFoldDB" id="A0A974XGY5"/>
<dbReference type="InterPro" id="IPR036291">
    <property type="entry name" value="NAD(P)-bd_dom_sf"/>
</dbReference>
<protein>
    <submittedName>
        <fullName evidence="2">NAD-dependent epimerase/dehydratase family protein</fullName>
    </submittedName>
</protein>
<evidence type="ECO:0000313" key="2">
    <source>
        <dbReference type="EMBL" id="QSX08520.1"/>
    </source>
</evidence>
<dbReference type="Proteomes" id="UP000663499">
    <property type="component" value="Chromosome"/>
</dbReference>
<accession>A0A974XGY5</accession>
<sequence>MEDLYVVTGASGHLGNVMARTLVQHGCCVWVFLFTGENNVVEGVKRVFHGDVCEKNSLDVVFQAAGDQNIIFIHCAGIVSIKSRYFQHLHDVNVGGTKNVVDLCLKYKVKKLIYVSSVHAIPENPPGSEVTETEEFDPNKVVGHYAKTKAEATKYVLDARANGLNVHVIHPSGIIGPYDYGNGHMTTMIMDYCNNRLWAGMSGGYDFVDVRDVAEGIWHSCNLGRPGACYIMSNQYYTIKEIFNVMYEVTGKKKIRYFLPLWFVKLTAPFSELYYRVLHQSPLYTAYSIYTLMANNRYSHQKATRELGYKPRDIAETLKDTVQWLKEAGRIK</sequence>
<evidence type="ECO:0000259" key="1">
    <source>
        <dbReference type="Pfam" id="PF01370"/>
    </source>
</evidence>
<dbReference type="EMBL" id="CP071444">
    <property type="protein sequence ID" value="QSX08520.1"/>
    <property type="molecule type" value="Genomic_DNA"/>
</dbReference>
<feature type="domain" description="NAD-dependent epimerase/dehydratase" evidence="1">
    <location>
        <begin position="6"/>
        <end position="222"/>
    </location>
</feature>
<dbReference type="PANTHER" id="PTHR43245">
    <property type="entry name" value="BIFUNCTIONAL POLYMYXIN RESISTANCE PROTEIN ARNA"/>
    <property type="match status" value="1"/>
</dbReference>
<keyword evidence="3" id="KW-1185">Reference proteome</keyword>
<dbReference type="Gene3D" id="3.40.50.720">
    <property type="entry name" value="NAD(P)-binding Rossmann-like Domain"/>
    <property type="match status" value="1"/>
</dbReference>
<gene>
    <name evidence="2" type="ORF">J0B03_00035</name>
</gene>
<dbReference type="KEGG" id="alka:J0B03_00035"/>
<organism evidence="2 3">
    <name type="scientific">Alkalibacter rhizosphaerae</name>
    <dbReference type="NCBI Taxonomy" id="2815577"/>
    <lineage>
        <taxon>Bacteria</taxon>
        <taxon>Bacillati</taxon>
        <taxon>Bacillota</taxon>
        <taxon>Clostridia</taxon>
        <taxon>Eubacteriales</taxon>
        <taxon>Eubacteriaceae</taxon>
        <taxon>Alkalibacter</taxon>
    </lineage>
</organism>
<reference evidence="2" key="1">
    <citation type="submission" date="2021-03" db="EMBL/GenBank/DDBJ databases">
        <title>Alkalibacter marinus sp. nov., isolated from tidal flat sediment.</title>
        <authorList>
            <person name="Namirimu T."/>
            <person name="Yang J.-A."/>
            <person name="Yang S.-H."/>
            <person name="Kim Y.-J."/>
            <person name="Kwon K.K."/>
        </authorList>
    </citation>
    <scope>NUCLEOTIDE SEQUENCE</scope>
    <source>
        <strain evidence="2">ES005</strain>
    </source>
</reference>
<dbReference type="RefSeq" id="WP_207299861.1">
    <property type="nucleotide sequence ID" value="NZ_CP071444.1"/>
</dbReference>
<name>A0A974XGY5_9FIRM</name>
<proteinExistence type="predicted"/>
<dbReference type="Pfam" id="PF01370">
    <property type="entry name" value="Epimerase"/>
    <property type="match status" value="1"/>
</dbReference>
<dbReference type="SUPFAM" id="SSF51735">
    <property type="entry name" value="NAD(P)-binding Rossmann-fold domains"/>
    <property type="match status" value="1"/>
</dbReference>
<evidence type="ECO:0000313" key="3">
    <source>
        <dbReference type="Proteomes" id="UP000663499"/>
    </source>
</evidence>